<evidence type="ECO:0000256" key="2">
    <source>
        <dbReference type="ARBA" id="ARBA00023194"/>
    </source>
</evidence>
<evidence type="ECO:0000256" key="1">
    <source>
        <dbReference type="ARBA" id="ARBA00004660"/>
    </source>
</evidence>
<sequence>MRVLIASAGSRGDVAPYTGLGVRLAEEGHDVTIATHEPFAELVRGCGLGFRALPGDPRETLRSEDGQRWSQAKSSSIGMVRQLKMLGSHMREAAFAVAEAAEAGTDVLLLAPMVSPIGHPVAQGLGIPSAGVFLSPAYPTREFAPVLSKGGSFGPLGNVLAARAMSRILAATFASGANAVRERYGLPRLSPGQALRQQDAENWPVFHGYSEHVIPRPADWRSGLQVTGYWWPHLSRDWQPPTELLEFLDAGPPPVFVSFGSMVPGDSERLGQLVATALRQAGVRGVVQAGWLGLDVASDDNLITIGDAPHEWLFPRMAAVVHHAGAGTSAAALRAGAPAVPVPVLADQPFWSGRLHALGVATPPVPMRTITADRLGAAIHAAVTDPRYRERAEALAKLVNAEDGATGVVEFLRRV</sequence>
<evidence type="ECO:0000313" key="6">
    <source>
        <dbReference type="Proteomes" id="UP001589693"/>
    </source>
</evidence>
<feature type="domain" description="Glycosyltransferase family 28 N-terminal" evidence="3">
    <location>
        <begin position="3"/>
        <end position="140"/>
    </location>
</feature>
<dbReference type="InterPro" id="IPR050426">
    <property type="entry name" value="Glycosyltransferase_28"/>
</dbReference>
<feature type="domain" description="Erythromycin biosynthesis protein CIII-like C-terminal" evidence="4">
    <location>
        <begin position="300"/>
        <end position="411"/>
    </location>
</feature>
<accession>A0ABV5ZPD4</accession>
<comment type="pathway">
    <text evidence="1">Antibiotic biosynthesis; vancomycin biosynthesis.</text>
</comment>
<proteinExistence type="predicted"/>
<dbReference type="InterPro" id="IPR002213">
    <property type="entry name" value="UDP_glucos_trans"/>
</dbReference>
<protein>
    <submittedName>
        <fullName evidence="5">Glycosyltransferase</fullName>
    </submittedName>
</protein>
<dbReference type="Pfam" id="PF06722">
    <property type="entry name" value="EryCIII-like_C"/>
    <property type="match status" value="1"/>
</dbReference>
<dbReference type="Pfam" id="PF03033">
    <property type="entry name" value="Glyco_transf_28"/>
    <property type="match status" value="1"/>
</dbReference>
<evidence type="ECO:0000313" key="5">
    <source>
        <dbReference type="EMBL" id="MFB9902740.1"/>
    </source>
</evidence>
<dbReference type="InterPro" id="IPR004276">
    <property type="entry name" value="GlycoTrans_28_N"/>
</dbReference>
<dbReference type="RefSeq" id="WP_377849814.1">
    <property type="nucleotide sequence ID" value="NZ_JBHLZU010000002.1"/>
</dbReference>
<dbReference type="Gene3D" id="3.40.50.2000">
    <property type="entry name" value="Glycogen Phosphorylase B"/>
    <property type="match status" value="2"/>
</dbReference>
<organism evidence="5 6">
    <name type="scientific">Allokutzneria oryzae</name>
    <dbReference type="NCBI Taxonomy" id="1378989"/>
    <lineage>
        <taxon>Bacteria</taxon>
        <taxon>Bacillati</taxon>
        <taxon>Actinomycetota</taxon>
        <taxon>Actinomycetes</taxon>
        <taxon>Pseudonocardiales</taxon>
        <taxon>Pseudonocardiaceae</taxon>
        <taxon>Allokutzneria</taxon>
    </lineage>
</organism>
<dbReference type="PANTHER" id="PTHR48050">
    <property type="entry name" value="STEROL 3-BETA-GLUCOSYLTRANSFERASE"/>
    <property type="match status" value="1"/>
</dbReference>
<keyword evidence="2" id="KW-0045">Antibiotic biosynthesis</keyword>
<reference evidence="5 6" key="1">
    <citation type="submission" date="2024-09" db="EMBL/GenBank/DDBJ databases">
        <authorList>
            <person name="Sun Q."/>
            <person name="Mori K."/>
        </authorList>
    </citation>
    <scope>NUCLEOTIDE SEQUENCE [LARGE SCALE GENOMIC DNA]</scope>
    <source>
        <strain evidence="5 6">TBRC 7907</strain>
    </source>
</reference>
<comment type="caution">
    <text evidence="5">The sequence shown here is derived from an EMBL/GenBank/DDBJ whole genome shotgun (WGS) entry which is preliminary data.</text>
</comment>
<dbReference type="Proteomes" id="UP001589693">
    <property type="component" value="Unassembled WGS sequence"/>
</dbReference>
<dbReference type="SUPFAM" id="SSF53756">
    <property type="entry name" value="UDP-Glycosyltransferase/glycogen phosphorylase"/>
    <property type="match status" value="1"/>
</dbReference>
<gene>
    <name evidence="5" type="ORF">ACFFQA_02190</name>
</gene>
<name>A0ABV5ZPD4_9PSEU</name>
<dbReference type="InterPro" id="IPR010610">
    <property type="entry name" value="EryCIII-like_C"/>
</dbReference>
<dbReference type="PANTHER" id="PTHR48050:SF13">
    <property type="entry name" value="STEROL 3-BETA-GLUCOSYLTRANSFERASE UGT80A2"/>
    <property type="match status" value="1"/>
</dbReference>
<evidence type="ECO:0000259" key="4">
    <source>
        <dbReference type="Pfam" id="PF06722"/>
    </source>
</evidence>
<evidence type="ECO:0000259" key="3">
    <source>
        <dbReference type="Pfam" id="PF03033"/>
    </source>
</evidence>
<dbReference type="CDD" id="cd03784">
    <property type="entry name" value="GT1_Gtf-like"/>
    <property type="match status" value="1"/>
</dbReference>
<dbReference type="EMBL" id="JBHLZU010000002">
    <property type="protein sequence ID" value="MFB9902740.1"/>
    <property type="molecule type" value="Genomic_DNA"/>
</dbReference>
<keyword evidence="6" id="KW-1185">Reference proteome</keyword>